<sequence>MASSSGSVFSQTLQEITTTKLEELAKKRDLFEKQKAAATTAAESKQDALDMLTALADGVKQCFSITTRDGKVVRGNSGQTRLETELQNLDRFIDQARFDPSVSAKIIQQWKDILFKHLDVQSLKYQYADLYGKLTVEWLTSSKPKAKAPDTDAMDMLDDFEELSTKAKIEARRKWEEGVFEEAPVDQSVILEYLKQLFSAKETQQALKILRQEVSNIENVLAARNQFNHYSLQWIIKGLLASDLLTDEKRQVLRDFQSNDVILTELADVLNMRMSALQNWSWGSEVAVEQRRQLNGRYNIYMHEDLLQAIFLQYIGVQWSVEIKRCLKNFVRQPDVWNTGHQELTPIARQRREWYLPTRSIGLTVERVRSACYEKGFFISQLLDDVNQDVSIDEGDEEADFEGIAVASKKRKAVSGAIQMPQMAMRAKQTARKATVAKEMRVMEDEKEESDEDMGFGLFDDGPDLSQYKPKNPMDAKQRILHLLSTEILVKTRINGDITCFRSQFDAWNPSLPHVTIRTVLAFFGVSDRWLKFFSTFLEAPLKFLGEDEQPRLRKRGTPGAHVLSDVFGEMVLFCLDFAINQDCDGQDLWRMHDDFWYWSSNHNTCVKAWKLIENFNKVMGSSLNENKSAAVRTLRNGNKTKAGKLDKCLPNAEIRWGMIYLDPDNGVFTIDREMVDKHIEELRRQLKVKERSIFAWVQAYSTYASVFFTSNFGKPANCFGREHLDMMLSSHERIQKTLFSGSDEDVTSVVDWLKKQIEQRFGVKDVPDGYLFFPTELGGLDVKSPFINLLQIRDSVTKSPMGLLDEFQEAEREAYEKAKKTYLEKKAWQYPKRDKEYRPDDPEQFMPFEEYIQFREELRYEYKNQLADVYEVLLKRPVEDPLETAHEEVLQALNRLRASSTITSWYSMDPYWKWVTMLYGPEMLERFGGFDIVDAGLLPMGMVGLFRSGRVSWQE</sequence>
<protein>
    <submittedName>
        <fullName evidence="1">Uncharacterized protein</fullName>
    </submittedName>
</protein>
<accession>A0ACC2ZUQ8</accession>
<evidence type="ECO:0000313" key="1">
    <source>
        <dbReference type="EMBL" id="KAJ9651300.1"/>
    </source>
</evidence>
<name>A0ACC2ZUQ8_9EURO</name>
<comment type="caution">
    <text evidence="1">The sequence shown here is derived from an EMBL/GenBank/DDBJ whole genome shotgun (WGS) entry which is preliminary data.</text>
</comment>
<gene>
    <name evidence="1" type="ORF">H2198_009422</name>
</gene>
<keyword evidence="2" id="KW-1185">Reference proteome</keyword>
<dbReference type="Proteomes" id="UP001172386">
    <property type="component" value="Unassembled WGS sequence"/>
</dbReference>
<organism evidence="1 2">
    <name type="scientific">Neophaeococcomyces mojaviensis</name>
    <dbReference type="NCBI Taxonomy" id="3383035"/>
    <lineage>
        <taxon>Eukaryota</taxon>
        <taxon>Fungi</taxon>
        <taxon>Dikarya</taxon>
        <taxon>Ascomycota</taxon>
        <taxon>Pezizomycotina</taxon>
        <taxon>Eurotiomycetes</taxon>
        <taxon>Chaetothyriomycetidae</taxon>
        <taxon>Chaetothyriales</taxon>
        <taxon>Chaetothyriales incertae sedis</taxon>
        <taxon>Neophaeococcomyces</taxon>
    </lineage>
</organism>
<evidence type="ECO:0000313" key="2">
    <source>
        <dbReference type="Proteomes" id="UP001172386"/>
    </source>
</evidence>
<reference evidence="1" key="1">
    <citation type="submission" date="2022-10" db="EMBL/GenBank/DDBJ databases">
        <title>Culturing micro-colonial fungi from biological soil crusts in the Mojave desert and describing Neophaeococcomyces mojavensis, and introducing the new genera and species Taxawa tesnikishii.</title>
        <authorList>
            <person name="Kurbessoian T."/>
            <person name="Stajich J.E."/>
        </authorList>
    </citation>
    <scope>NUCLEOTIDE SEQUENCE</scope>
    <source>
        <strain evidence="1">JES_112</strain>
    </source>
</reference>
<proteinExistence type="predicted"/>
<dbReference type="EMBL" id="JAPDRQ010000266">
    <property type="protein sequence ID" value="KAJ9651300.1"/>
    <property type="molecule type" value="Genomic_DNA"/>
</dbReference>